<name>A0A158JMP8_9BURK</name>
<dbReference type="Proteomes" id="UP000054977">
    <property type="component" value="Unassembled WGS sequence"/>
</dbReference>
<organism evidence="1 2">
    <name type="scientific">Caballeronia humi</name>
    <dbReference type="NCBI Taxonomy" id="326474"/>
    <lineage>
        <taxon>Bacteria</taxon>
        <taxon>Pseudomonadati</taxon>
        <taxon>Pseudomonadota</taxon>
        <taxon>Betaproteobacteria</taxon>
        <taxon>Burkholderiales</taxon>
        <taxon>Burkholderiaceae</taxon>
        <taxon>Caballeronia</taxon>
    </lineage>
</organism>
<evidence type="ECO:0000313" key="2">
    <source>
        <dbReference type="Proteomes" id="UP000054977"/>
    </source>
</evidence>
<dbReference type="EMBL" id="FCNW02000163">
    <property type="protein sequence ID" value="SAL70067.1"/>
    <property type="molecule type" value="Genomic_DNA"/>
</dbReference>
<evidence type="ECO:0000313" key="1">
    <source>
        <dbReference type="EMBL" id="SAL70067.1"/>
    </source>
</evidence>
<accession>A0A158JMP8</accession>
<protein>
    <submittedName>
        <fullName evidence="1">Uncharacterized protein</fullName>
    </submittedName>
</protein>
<comment type="caution">
    <text evidence="1">The sequence shown here is derived from an EMBL/GenBank/DDBJ whole genome shotgun (WGS) entry which is preliminary data.</text>
</comment>
<proteinExistence type="predicted"/>
<reference evidence="1" key="1">
    <citation type="submission" date="2016-01" db="EMBL/GenBank/DDBJ databases">
        <authorList>
            <person name="Peeters C."/>
        </authorList>
    </citation>
    <scope>NUCLEOTIDE SEQUENCE [LARGE SCALE GENOMIC DNA]</scope>
    <source>
        <strain evidence="1">LMG 22934</strain>
    </source>
</reference>
<gene>
    <name evidence="1" type="ORF">AWB65_06890</name>
</gene>
<dbReference type="AlphaFoldDB" id="A0A158JMP8"/>
<dbReference type="RefSeq" id="WP_087671248.1">
    <property type="nucleotide sequence ID" value="NZ_FCNW02000163.1"/>
</dbReference>
<sequence>MFDKNCLLARYLDRLHVEGTGTKRDLQARCAQAEVARRLDVSRQSVSVWAKQLSGLDGQLLEKRRFEGTRLLRAMLKKVNASGWQAVYIE</sequence>
<keyword evidence="2" id="KW-1185">Reference proteome</keyword>